<dbReference type="RefSeq" id="WP_144325944.1">
    <property type="nucleotide sequence ID" value="NZ_VJNA01000014.1"/>
</dbReference>
<dbReference type="PRINTS" id="PR00412">
    <property type="entry name" value="EPOXHYDRLASE"/>
</dbReference>
<dbReference type="EC" id="3.7.1.9" evidence="2"/>
<protein>
    <submittedName>
        <fullName evidence="2">2-hydroxymuconate semialdehyde hydrolase</fullName>
        <ecNumber evidence="2">3.7.1.9</ecNumber>
    </submittedName>
</protein>
<dbReference type="Proteomes" id="UP000318554">
    <property type="component" value="Unassembled WGS sequence"/>
</dbReference>
<feature type="domain" description="AB hydrolase-1" evidence="1">
    <location>
        <begin position="31"/>
        <end position="263"/>
    </location>
</feature>
<dbReference type="Gene3D" id="3.40.50.1820">
    <property type="entry name" value="alpha/beta hydrolase"/>
    <property type="match status" value="1"/>
</dbReference>
<dbReference type="PRINTS" id="PR00111">
    <property type="entry name" value="ABHYDROLASE"/>
</dbReference>
<dbReference type="PANTHER" id="PTHR46438:SF11">
    <property type="entry name" value="LIPASE-RELATED"/>
    <property type="match status" value="1"/>
</dbReference>
<keyword evidence="2" id="KW-0378">Hydrolase</keyword>
<accession>A0A554WML2</accession>
<dbReference type="InterPro" id="IPR000639">
    <property type="entry name" value="Epox_hydrolase-like"/>
</dbReference>
<dbReference type="PANTHER" id="PTHR46438">
    <property type="entry name" value="ALPHA/BETA-HYDROLASES SUPERFAMILY PROTEIN"/>
    <property type="match status" value="1"/>
</dbReference>
<organism evidence="2 3">
    <name type="scientific">Tepidimonas aquatica</name>
    <dbReference type="NCBI Taxonomy" id="247482"/>
    <lineage>
        <taxon>Bacteria</taxon>
        <taxon>Pseudomonadati</taxon>
        <taxon>Pseudomonadota</taxon>
        <taxon>Betaproteobacteria</taxon>
        <taxon>Burkholderiales</taxon>
        <taxon>Tepidimonas</taxon>
    </lineage>
</organism>
<dbReference type="InterPro" id="IPR000073">
    <property type="entry name" value="AB_hydrolase_1"/>
</dbReference>
<evidence type="ECO:0000313" key="2">
    <source>
        <dbReference type="EMBL" id="TSE24812.1"/>
    </source>
</evidence>
<dbReference type="GO" id="GO:0018775">
    <property type="term" value="F:2-hydroxymuconate-semialdehyde hydrolase activity"/>
    <property type="evidence" value="ECO:0007669"/>
    <property type="project" value="UniProtKB-EC"/>
</dbReference>
<dbReference type="SUPFAM" id="SSF53474">
    <property type="entry name" value="alpha/beta-Hydrolases"/>
    <property type="match status" value="1"/>
</dbReference>
<dbReference type="InterPro" id="IPR029058">
    <property type="entry name" value="AB_hydrolase_fold"/>
</dbReference>
<gene>
    <name evidence="2" type="primary">xylF</name>
    <name evidence="2" type="ORF">Taqua_01378</name>
</gene>
<dbReference type="EMBL" id="VJNA01000014">
    <property type="protein sequence ID" value="TSE24812.1"/>
    <property type="molecule type" value="Genomic_DNA"/>
</dbReference>
<evidence type="ECO:0000313" key="3">
    <source>
        <dbReference type="Proteomes" id="UP000318554"/>
    </source>
</evidence>
<dbReference type="Pfam" id="PF00561">
    <property type="entry name" value="Abhydrolase_1"/>
    <property type="match status" value="1"/>
</dbReference>
<proteinExistence type="predicted"/>
<reference evidence="2 3" key="1">
    <citation type="submission" date="2019-07" db="EMBL/GenBank/DDBJ databases">
        <title>Tepidimonas aquatica CLN-1 draft genome.</title>
        <authorList>
            <person name="Da Costa M.S."/>
            <person name="Froufe H.J.C."/>
            <person name="Egas C."/>
            <person name="Albuquerque L."/>
        </authorList>
    </citation>
    <scope>NUCLEOTIDE SEQUENCE [LARGE SCALE GENOMIC DNA]</scope>
    <source>
        <strain evidence="2 3">CLN-1</strain>
    </source>
</reference>
<dbReference type="OrthoDB" id="9799989at2"/>
<evidence type="ECO:0000259" key="1">
    <source>
        <dbReference type="Pfam" id="PF00561"/>
    </source>
</evidence>
<sequence length="296" mass="32792">MTHDHANPEVGREVLAAGIRTNYHDVGQGFPVLLIHGSGPGVSAWANWRLTMPRLAARARVLAPDMVGFGYTERPAGIQYGMDTWVDHALGFIDALGLAQVDLVGNSFGGALALALAIRHPQRVRRLVLMGAAGVPFQLTPGLDAVWGYEPSVQAMRRLLDIFAYDRRLVNDELAELRYRASVRPGVQEAFAAMFPAPRQRWIDALASPEAAIRSLPHETLIIHGREDRVIPLSNALTLARWIHRSQLHVFGRCGHWTQIEHAERFARLVGDFLAEAGPDEPRPLDAQEPREEPLL</sequence>
<comment type="caution">
    <text evidence="2">The sequence shown here is derived from an EMBL/GenBank/DDBJ whole genome shotgun (WGS) entry which is preliminary data.</text>
</comment>
<keyword evidence="3" id="KW-1185">Reference proteome</keyword>
<dbReference type="AlphaFoldDB" id="A0A554WML2"/>
<name>A0A554WML2_9BURK</name>